<keyword evidence="3" id="KW-0418">Kinase</keyword>
<evidence type="ECO:0000313" key="5">
    <source>
        <dbReference type="EMBL" id="KAB1640990.1"/>
    </source>
</evidence>
<protein>
    <submittedName>
        <fullName evidence="5">Type II toxin-antitoxin system HipA family toxin</fullName>
    </submittedName>
</protein>
<proteinExistence type="inferred from homology"/>
<dbReference type="InterPro" id="IPR052028">
    <property type="entry name" value="HipA_Ser/Thr_kinase"/>
</dbReference>
<feature type="domain" description="HipA-like C-terminal" evidence="4">
    <location>
        <begin position="19"/>
        <end position="220"/>
    </location>
</feature>
<organism evidence="5 6">
    <name type="scientific">Gulosibacter chungangensis</name>
    <dbReference type="NCBI Taxonomy" id="979746"/>
    <lineage>
        <taxon>Bacteria</taxon>
        <taxon>Bacillati</taxon>
        <taxon>Actinomycetota</taxon>
        <taxon>Actinomycetes</taxon>
        <taxon>Micrococcales</taxon>
        <taxon>Microbacteriaceae</taxon>
        <taxon>Gulosibacter</taxon>
    </lineage>
</organism>
<keyword evidence="2" id="KW-0808">Transferase</keyword>
<comment type="caution">
    <text evidence="5">The sequence shown here is derived from an EMBL/GenBank/DDBJ whole genome shotgun (WGS) entry which is preliminary data.</text>
</comment>
<dbReference type="Pfam" id="PF07804">
    <property type="entry name" value="HipA_C"/>
    <property type="match status" value="1"/>
</dbReference>
<dbReference type="PANTHER" id="PTHR37419">
    <property type="entry name" value="SERINE/THREONINE-PROTEIN KINASE TOXIN HIPA"/>
    <property type="match status" value="1"/>
</dbReference>
<dbReference type="AlphaFoldDB" id="A0A7J5B7K7"/>
<dbReference type="InterPro" id="IPR012893">
    <property type="entry name" value="HipA-like_C"/>
</dbReference>
<evidence type="ECO:0000313" key="6">
    <source>
        <dbReference type="Proteomes" id="UP000433493"/>
    </source>
</evidence>
<dbReference type="OrthoDB" id="3182374at2"/>
<keyword evidence="6" id="KW-1185">Reference proteome</keyword>
<dbReference type="EMBL" id="WBKB01000011">
    <property type="protein sequence ID" value="KAB1640990.1"/>
    <property type="molecule type" value="Genomic_DNA"/>
</dbReference>
<name>A0A7J5B7K7_9MICO</name>
<dbReference type="Gene3D" id="1.10.1070.20">
    <property type="match status" value="1"/>
</dbReference>
<gene>
    <name evidence="5" type="ORF">F8O05_13840</name>
</gene>
<dbReference type="Proteomes" id="UP000433493">
    <property type="component" value="Unassembled WGS sequence"/>
</dbReference>
<dbReference type="PANTHER" id="PTHR37419:SF1">
    <property type="entry name" value="SERINE_THREONINE-PROTEIN KINASE TOXIN HIPA"/>
    <property type="match status" value="1"/>
</dbReference>
<evidence type="ECO:0000256" key="3">
    <source>
        <dbReference type="ARBA" id="ARBA00022777"/>
    </source>
</evidence>
<accession>A0A7J5B7K7</accession>
<reference evidence="5 6" key="1">
    <citation type="submission" date="2019-09" db="EMBL/GenBank/DDBJ databases">
        <title>Phylogeny of genus Pseudoclavibacter and closely related genus.</title>
        <authorList>
            <person name="Li Y."/>
        </authorList>
    </citation>
    <scope>NUCLEOTIDE SEQUENCE [LARGE SCALE GENOMIC DNA]</scope>
    <source>
        <strain evidence="5 6">KCTC 13959</strain>
    </source>
</reference>
<evidence type="ECO:0000259" key="4">
    <source>
        <dbReference type="Pfam" id="PF07804"/>
    </source>
</evidence>
<dbReference type="GO" id="GO:0005829">
    <property type="term" value="C:cytosol"/>
    <property type="evidence" value="ECO:0007669"/>
    <property type="project" value="TreeGrafter"/>
</dbReference>
<sequence length="251" mass="27677">MRPAVICPGDWSWPNASIPSTHILKPGDPAIRGIEVAEAAAIDLASRVGIPAPQAEVSSFAEQTAFVIDRFDRIDTDGPLASRLHAEDFAQALSVPPARKYEVSAEQSMRLLQPVDPTGDIRRAFLKQLAFNVILGNADAHAKNYSLLLRPESVALAPIYDVVPLSLYPQFEQKLAMKIGGARFAREVSPSHWRKFAQKVGLDVDETLSLVREVASRVAASNDEVWMPLEEDQRNVLTQYVARNVERLLAN</sequence>
<evidence type="ECO:0000256" key="2">
    <source>
        <dbReference type="ARBA" id="ARBA00022679"/>
    </source>
</evidence>
<dbReference type="GO" id="GO:0004674">
    <property type="term" value="F:protein serine/threonine kinase activity"/>
    <property type="evidence" value="ECO:0007669"/>
    <property type="project" value="TreeGrafter"/>
</dbReference>
<evidence type="ECO:0000256" key="1">
    <source>
        <dbReference type="ARBA" id="ARBA00010164"/>
    </source>
</evidence>
<comment type="similarity">
    <text evidence="1">Belongs to the HipA Ser/Thr kinase family.</text>
</comment>